<evidence type="ECO:0000313" key="3">
    <source>
        <dbReference type="Proteomes" id="UP001210720"/>
    </source>
</evidence>
<accession>A0ABT4XUR8</accession>
<keyword evidence="1" id="KW-1133">Transmembrane helix</keyword>
<name>A0ABT4XUR8_9RHOB</name>
<dbReference type="RefSeq" id="WP_271433058.1">
    <property type="nucleotide sequence ID" value="NZ_JAQIOY010000004.1"/>
</dbReference>
<comment type="caution">
    <text evidence="2">The sequence shown here is derived from an EMBL/GenBank/DDBJ whole genome shotgun (WGS) entry which is preliminary data.</text>
</comment>
<organism evidence="2 3">
    <name type="scientific">Thalassococcus lentus</name>
    <dbReference type="NCBI Taxonomy" id="1210524"/>
    <lineage>
        <taxon>Bacteria</taxon>
        <taxon>Pseudomonadati</taxon>
        <taxon>Pseudomonadota</taxon>
        <taxon>Alphaproteobacteria</taxon>
        <taxon>Rhodobacterales</taxon>
        <taxon>Roseobacteraceae</taxon>
        <taxon>Thalassococcus</taxon>
    </lineage>
</organism>
<dbReference type="EMBL" id="JAQIOY010000004">
    <property type="protein sequence ID" value="MDA7425700.1"/>
    <property type="molecule type" value="Genomic_DNA"/>
</dbReference>
<reference evidence="2 3" key="1">
    <citation type="submission" date="2023-01" db="EMBL/GenBank/DDBJ databases">
        <title>Thalassococcus onchidii sp. nov., isolated from a marine invertebrate from the South China Sea.</title>
        <authorList>
            <person name="Xu S."/>
            <person name="Liu Z."/>
            <person name="Xu Y."/>
        </authorList>
    </citation>
    <scope>NUCLEOTIDE SEQUENCE [LARGE SCALE GENOMIC DNA]</scope>
    <source>
        <strain evidence="2 3">KCTC 32084</strain>
    </source>
</reference>
<proteinExistence type="predicted"/>
<keyword evidence="3" id="KW-1185">Reference proteome</keyword>
<feature type="transmembrane region" description="Helical" evidence="1">
    <location>
        <begin position="6"/>
        <end position="26"/>
    </location>
</feature>
<keyword evidence="1" id="KW-0472">Membrane</keyword>
<sequence>MTVKNFGAFISGIVIAGFGGALANFLSSDKFINAVGYFSVSQVNEQVARAEQAKAQLTMVKLSGIAVDREGCRDAARTFMEDLGIAHESSLSSESFYVWGTFVDDFGVESGVGVDCNSRYDEWTDIFIAVASSDPEGEVKVAGELRDMFKEQFEQVPLTVGR</sequence>
<protein>
    <submittedName>
        <fullName evidence="2">Uncharacterized protein</fullName>
    </submittedName>
</protein>
<dbReference type="Proteomes" id="UP001210720">
    <property type="component" value="Unassembled WGS sequence"/>
</dbReference>
<evidence type="ECO:0000256" key="1">
    <source>
        <dbReference type="SAM" id="Phobius"/>
    </source>
</evidence>
<keyword evidence="1" id="KW-0812">Transmembrane</keyword>
<evidence type="ECO:0000313" key="2">
    <source>
        <dbReference type="EMBL" id="MDA7425700.1"/>
    </source>
</evidence>
<gene>
    <name evidence="2" type="ORF">PFY00_13285</name>
</gene>